<dbReference type="AlphaFoldDB" id="A0A9W6VRP6"/>
<protein>
    <submittedName>
        <fullName evidence="5">Carbon-monoxide dehydrogenase large subunit</fullName>
    </submittedName>
</protein>
<dbReference type="Gene3D" id="3.30.365.10">
    <property type="entry name" value="Aldehyde oxidase/xanthine dehydrogenase, molybdopterin binding domain"/>
    <property type="match status" value="4"/>
</dbReference>
<evidence type="ECO:0000256" key="2">
    <source>
        <dbReference type="ARBA" id="ARBA00023002"/>
    </source>
</evidence>
<dbReference type="PANTHER" id="PTHR11908">
    <property type="entry name" value="XANTHINE DEHYDROGENASE"/>
    <property type="match status" value="1"/>
</dbReference>
<dbReference type="Gene3D" id="3.90.1170.50">
    <property type="entry name" value="Aldehyde oxidase/xanthine dehydrogenase, a/b hammerhead"/>
    <property type="match status" value="1"/>
</dbReference>
<evidence type="ECO:0000256" key="1">
    <source>
        <dbReference type="ARBA" id="ARBA00022505"/>
    </source>
</evidence>
<dbReference type="SUPFAM" id="SSF54665">
    <property type="entry name" value="CO dehydrogenase molybdoprotein N-domain-like"/>
    <property type="match status" value="1"/>
</dbReference>
<dbReference type="Pfam" id="PF02738">
    <property type="entry name" value="MoCoBD_1"/>
    <property type="match status" value="1"/>
</dbReference>
<dbReference type="InterPro" id="IPR016208">
    <property type="entry name" value="Ald_Oxase/xanthine_DH-like"/>
</dbReference>
<dbReference type="InterPro" id="IPR046867">
    <property type="entry name" value="AldOxase/xan_DH_MoCoBD2"/>
</dbReference>
<keyword evidence="2" id="KW-0560">Oxidoreductase</keyword>
<reference evidence="5" key="1">
    <citation type="submission" date="2023-03" db="EMBL/GenBank/DDBJ databases">
        <title>Actinoallomurus iriomotensis NBRC 103681.</title>
        <authorList>
            <person name="Ichikawa N."/>
            <person name="Sato H."/>
            <person name="Tonouchi N."/>
        </authorList>
    </citation>
    <scope>NUCLEOTIDE SEQUENCE</scope>
    <source>
        <strain evidence="5">NBRC 103681</strain>
    </source>
</reference>
<evidence type="ECO:0000259" key="4">
    <source>
        <dbReference type="SMART" id="SM01008"/>
    </source>
</evidence>
<keyword evidence="1" id="KW-0500">Molybdenum</keyword>
<dbReference type="Pfam" id="PF20256">
    <property type="entry name" value="MoCoBD_2"/>
    <property type="match status" value="1"/>
</dbReference>
<dbReference type="InterPro" id="IPR036856">
    <property type="entry name" value="Ald_Oxase/Xan_DH_a/b_sf"/>
</dbReference>
<gene>
    <name evidence="5" type="ORF">Airi01_049840</name>
</gene>
<evidence type="ECO:0000313" key="6">
    <source>
        <dbReference type="Proteomes" id="UP001165135"/>
    </source>
</evidence>
<feature type="region of interest" description="Disordered" evidence="3">
    <location>
        <begin position="1"/>
        <end position="39"/>
    </location>
</feature>
<dbReference type="PANTHER" id="PTHR11908:SF132">
    <property type="entry name" value="ALDEHYDE OXIDASE 1-RELATED"/>
    <property type="match status" value="1"/>
</dbReference>
<accession>A0A9W6VRP6</accession>
<dbReference type="InterPro" id="IPR000674">
    <property type="entry name" value="Ald_Oxase/Xan_DH_a/b"/>
</dbReference>
<feature type="compositionally biased region" description="Basic and acidic residues" evidence="3">
    <location>
        <begin position="7"/>
        <end position="21"/>
    </location>
</feature>
<organism evidence="5 6">
    <name type="scientific">Actinoallomurus iriomotensis</name>
    <dbReference type="NCBI Taxonomy" id="478107"/>
    <lineage>
        <taxon>Bacteria</taxon>
        <taxon>Bacillati</taxon>
        <taxon>Actinomycetota</taxon>
        <taxon>Actinomycetes</taxon>
        <taxon>Streptosporangiales</taxon>
        <taxon>Thermomonosporaceae</taxon>
        <taxon>Actinoallomurus</taxon>
    </lineage>
</organism>
<dbReference type="Pfam" id="PF01315">
    <property type="entry name" value="Ald_Xan_dh_C"/>
    <property type="match status" value="1"/>
</dbReference>
<dbReference type="GO" id="GO:0016491">
    <property type="term" value="F:oxidoreductase activity"/>
    <property type="evidence" value="ECO:0007669"/>
    <property type="project" value="UniProtKB-KW"/>
</dbReference>
<evidence type="ECO:0000256" key="3">
    <source>
        <dbReference type="SAM" id="MobiDB-lite"/>
    </source>
</evidence>
<proteinExistence type="predicted"/>
<dbReference type="Proteomes" id="UP001165135">
    <property type="component" value="Unassembled WGS sequence"/>
</dbReference>
<dbReference type="GO" id="GO:0005506">
    <property type="term" value="F:iron ion binding"/>
    <property type="evidence" value="ECO:0007669"/>
    <property type="project" value="InterPro"/>
</dbReference>
<name>A0A9W6VRP6_9ACTN</name>
<dbReference type="EMBL" id="BSTJ01000006">
    <property type="protein sequence ID" value="GLY76717.1"/>
    <property type="molecule type" value="Genomic_DNA"/>
</dbReference>
<dbReference type="InterPro" id="IPR008274">
    <property type="entry name" value="AldOxase/xan_DH_MoCoBD1"/>
</dbReference>
<comment type="caution">
    <text evidence="5">The sequence shown here is derived from an EMBL/GenBank/DDBJ whole genome shotgun (WGS) entry which is preliminary data.</text>
</comment>
<dbReference type="SUPFAM" id="SSF56003">
    <property type="entry name" value="Molybdenum cofactor-binding domain"/>
    <property type="match status" value="1"/>
</dbReference>
<dbReference type="SMART" id="SM01008">
    <property type="entry name" value="Ald_Xan_dh_C"/>
    <property type="match status" value="1"/>
</dbReference>
<feature type="region of interest" description="Disordered" evidence="3">
    <location>
        <begin position="806"/>
        <end position="835"/>
    </location>
</feature>
<dbReference type="InterPro" id="IPR037165">
    <property type="entry name" value="AldOxase/xan_DH_Mopterin-bd_sf"/>
</dbReference>
<evidence type="ECO:0000313" key="5">
    <source>
        <dbReference type="EMBL" id="GLY76717.1"/>
    </source>
</evidence>
<sequence>MPLYGLPEHRASGEASRRRPQPEAGAAGGHPMTAAPEIGSARLRSEDARLITGRTNWTDNIQLPGLLHAAFLRSPVAHARITAIDVSEARERPGVIAVFTGADLADEQGSLPCAWPVTEDMVLPDHPPIAVSEVRYVGEPVAVVVARDRYAAADALEAIDVDYESLPAVLDMESAVREGADLVHADKGTNKSYEWVFEAGDIDAAFRDAPVVIERRYVQQRLIPTAMEPRAVVCSAVGDEYTLWSATQIPHILRLMLATVTGIPEHRLRVVAPDVGGGFGSKLQVYGEEVACLLLTKRLGRPIKWTESRSEGNATVHHGRDQIQRLSLAADSDGRIRGLKVDLLADMGAYLMLVTPGIPLLGAFMFNGIYKMDAYHFKCAGIFTTKTPTDAYRGAGRPEATYAIERLMDELAGELSLDPLEVRRRNWIKHEEFPYETIAGLTYDSGNYEAATDKARQLFHYDELRAEQADRRDRGDPVQLGIGVSTFTEMCGLAPSRVLGSLSYGAGGWEHASVRVLPSGKVEVVTGSSAHGQGHETAWAQITADRLGVPFEDVRVLHGDTAVSPKGMDTYGSRSLAVGGVALYNACDKVIDKARRMAAHLLEADEKDIDFEGGAFSVRGVPDQSRTLQEVSLAAFAAHDLPEGFEPSLDSDATHDPDNFSFPHGTHLCAAEVDTETGYVKIRSYVAVDDVGKVVNPLIVEGQVHGGLAQGIAQALYEEAVYDADGNLTTTTMADYLLPAASDLPTFTTDRTETPATTNPLGVKGVGEAGTIASTPAVVNAIVDALRPYGVDDVPMPCTPERVWRALRGGGPEHSTRPGAGGGLGSATEDSRSEA</sequence>
<feature type="domain" description="Aldehyde oxidase/xanthine dehydrogenase a/b hammerhead" evidence="4">
    <location>
        <begin position="52"/>
        <end position="167"/>
    </location>
</feature>